<keyword evidence="1" id="KW-0547">Nucleotide-binding</keyword>
<reference evidence="6" key="1">
    <citation type="journal article" date="2019" name="Int. J. Syst. Evol. Microbiol.">
        <title>The Global Catalogue of Microorganisms (GCM) 10K type strain sequencing project: providing services to taxonomists for standard genome sequencing and annotation.</title>
        <authorList>
            <consortium name="The Broad Institute Genomics Platform"/>
            <consortium name="The Broad Institute Genome Sequencing Center for Infectious Disease"/>
            <person name="Wu L."/>
            <person name="Ma J."/>
        </authorList>
    </citation>
    <scope>NUCLEOTIDE SEQUENCE [LARGE SCALE GENOMIC DNA]</scope>
    <source>
        <strain evidence="6">KCTC 52925</strain>
    </source>
</reference>
<keyword evidence="5" id="KW-0378">Hydrolase</keyword>
<dbReference type="InterPro" id="IPR014001">
    <property type="entry name" value="Helicase_ATP-bd"/>
</dbReference>
<dbReference type="PANTHER" id="PTHR47957:SF3">
    <property type="entry name" value="ATP-DEPENDENT HELICASE HRQ1"/>
    <property type="match status" value="1"/>
</dbReference>
<dbReference type="PANTHER" id="PTHR47957">
    <property type="entry name" value="ATP-DEPENDENT HELICASE HRQ1"/>
    <property type="match status" value="1"/>
</dbReference>
<accession>A0ABW5X504</accession>
<protein>
    <submittedName>
        <fullName evidence="5">DEAD/DEAH box helicase</fullName>
    </submittedName>
</protein>
<dbReference type="InterPro" id="IPR018973">
    <property type="entry name" value="MZB"/>
</dbReference>
<evidence type="ECO:0000259" key="3">
    <source>
        <dbReference type="PROSITE" id="PS51192"/>
    </source>
</evidence>
<keyword evidence="5" id="KW-0347">Helicase</keyword>
<feature type="domain" description="Helicase ATP-binding" evidence="3">
    <location>
        <begin position="89"/>
        <end position="295"/>
    </location>
</feature>
<keyword evidence="6" id="KW-1185">Reference proteome</keyword>
<name>A0ABW5X504_9FLAO</name>
<dbReference type="SMART" id="SM00490">
    <property type="entry name" value="HELICc"/>
    <property type="match status" value="1"/>
</dbReference>
<dbReference type="Gene3D" id="3.40.50.300">
    <property type="entry name" value="P-loop containing nucleotide triphosphate hydrolases"/>
    <property type="match status" value="2"/>
</dbReference>
<dbReference type="Pfam" id="PF09369">
    <property type="entry name" value="MZB"/>
    <property type="match status" value="1"/>
</dbReference>
<feature type="domain" description="Helicase C-terminal" evidence="4">
    <location>
        <begin position="939"/>
        <end position="1104"/>
    </location>
</feature>
<dbReference type="SMART" id="SM00487">
    <property type="entry name" value="DEXDc"/>
    <property type="match status" value="1"/>
</dbReference>
<proteinExistence type="predicted"/>
<evidence type="ECO:0000313" key="5">
    <source>
        <dbReference type="EMBL" id="MFD2834091.1"/>
    </source>
</evidence>
<evidence type="ECO:0000313" key="6">
    <source>
        <dbReference type="Proteomes" id="UP001597438"/>
    </source>
</evidence>
<gene>
    <name evidence="5" type="ORF">ACFSYS_12410</name>
</gene>
<evidence type="ECO:0000256" key="1">
    <source>
        <dbReference type="ARBA" id="ARBA00022741"/>
    </source>
</evidence>
<dbReference type="GO" id="GO:0004386">
    <property type="term" value="F:helicase activity"/>
    <property type="evidence" value="ECO:0007669"/>
    <property type="project" value="UniProtKB-KW"/>
</dbReference>
<dbReference type="SUPFAM" id="SSF52540">
    <property type="entry name" value="P-loop containing nucleoside triphosphate hydrolases"/>
    <property type="match status" value="2"/>
</dbReference>
<dbReference type="InterPro" id="IPR001650">
    <property type="entry name" value="Helicase_C-like"/>
</dbReference>
<dbReference type="Pfam" id="PF00270">
    <property type="entry name" value="DEAD"/>
    <property type="match status" value="1"/>
</dbReference>
<dbReference type="RefSeq" id="WP_251740866.1">
    <property type="nucleotide sequence ID" value="NZ_JBHUOJ010000027.1"/>
</dbReference>
<evidence type="ECO:0000259" key="4">
    <source>
        <dbReference type="PROSITE" id="PS51194"/>
    </source>
</evidence>
<dbReference type="EMBL" id="JBHUOJ010000027">
    <property type="protein sequence ID" value="MFD2834091.1"/>
    <property type="molecule type" value="Genomic_DNA"/>
</dbReference>
<comment type="caution">
    <text evidence="5">The sequence shown here is derived from an EMBL/GenBank/DDBJ whole genome shotgun (WGS) entry which is preliminary data.</text>
</comment>
<dbReference type="Proteomes" id="UP001597438">
    <property type="component" value="Unassembled WGS sequence"/>
</dbReference>
<dbReference type="InterPro" id="IPR011545">
    <property type="entry name" value="DEAD/DEAH_box_helicase_dom"/>
</dbReference>
<dbReference type="PROSITE" id="PS51192">
    <property type="entry name" value="HELICASE_ATP_BIND_1"/>
    <property type="match status" value="1"/>
</dbReference>
<dbReference type="Pfam" id="PF00271">
    <property type="entry name" value="Helicase_C"/>
    <property type="match status" value="1"/>
</dbReference>
<keyword evidence="2" id="KW-0067">ATP-binding</keyword>
<dbReference type="InterPro" id="IPR027417">
    <property type="entry name" value="P-loop_NTPase"/>
</dbReference>
<sequence>MLSLQQAIEIKESILAYLKATFSFQDRRVHKAFYDFVNDEQNGMFKGPYLSLKLPFVTAAEAERKEIPLEIKPDWPPYDHQVKSWHRLSTEKKPPQPTIITTGTGSGKTESFMYPVLDYCYKNQNRQGIKVIILYPMNALATDQAKRLAEAIFEDERLKGKITAGLFLGEGENSASYPKSMGTDHIIENRGSIIDSPPDILLTNFKMLDYGLMKSGYQELWTGNLKDSNLLQFLVLDELHTYDGAQGTDVANLIRRLKLKIKIPQDHLCAVGTSATIGSGKEAPGLLADYASKIFGEKITEECVITENRLSSEEFFGNDEDLRLFIPEVENLNSLKPIANEGYEKYLERLLKAWGLSLSNLASELKDLKIVKDLVAVTNEGAGLHTLSEINQRLNSVNKEFRKVPQWDEEFRFNPKEILVQSLFSLISEAKVGEKKKSPFLFTQAQIWIRELSGILREMQTEPSFTWKDEKDEDERLALPPWFCRECGASGWIGIKHDNKERFEKDVQDTYSKFFENHKHIYFANLTEWFSSLDAANAGYEASNQFRKFVYNRNLEFYDDEDEGRVDITAFRKLTNSGYNDHVCPECNTRNTVSIIGTRTATLSSIGVSQILSTDLDNQDEKQRKVLAFTNSVQDAAHQAGFVEARNYRFTFRSSLQKVLNSQGEPKNLKEVADLFKDFWKKNADQSGNKPIDAYYYRFYPTDYLGKSNPEDYKENKRYDAHFQKEFDHRMDWEVFSEFGYNSLIGRTLEKTGSSAVYFDSQSIEEVWEKLKPWLDKNEPSGTIKKDEFITFVHLILHRIRSRGAINHPYLEKFRTGNLKRWDLNWMKDSRHFLNRQFGPQTRMPKPVTFQKEGRGILDSTYSQSTNWFHVYYKKSFQQSNNHADYLNDFYEKLLIALNETGVLDRKESKEISNFVLNPEKIYVNTKVFDLGCNKCGHNLHTSDPKLTAEGGECLIYRCNGKYSAILNDDNLNYYQMVYNRNRSPRIYAADHTGLLAREKREKLEIDFKCRPDFNSKNAMVATSTLEMGIDIGTLNTAFNNSVPPMPSNFLQRVGRAGRASGSALLVNFAQSKSHDLFYYREPLDMMAGEVSTPGCYLEAMEILKRHFFAYCLDSWASEKPKENKIPPRISILKLHTTDLNSREFFLNRILHFIKVNEKTLFEDFVSCYRRDIKLEVIDELKAYLENEQFYSFHRKIFPKLKEEILFIEEKRKEVFARIEELNLGKEDPELIELENEKKNLGGIIRSIKNRLTLEHLTNIGALPNYAFPETGVTLNAKVLGNKPEGSDKFPLSEEFEIVRAASIAIREFAPDNHFYSQGYKFKITGVNTFDWSDKGNFYDKRFCSNCDHIERADLNKTKCCPKCGHPSWGASSNIHKYAKLLSVKSFNNKSDASINDSKDERDQENYTILKHFNFKDSISGGAWAMKEVPFGIEYVKNVTITDSNLGRSDIGSSRKIKINDLDVPAHGFITCRHCGKSSSHIHQKDYKQHYGYCKYKEETYDGKSNDIFEEVFFFREVKTEALKILLPIQDFNSEAEIKMFRSGIELGLKKYFKGNPQHIMLSDYREYNQRTSKFDRYLILYDTIPGGTGYLEKLFDLAVFNEVLQQAYEGIANCTCQHQGKDGCYRCIYSYSNQYYQTELSRERAEKRFESIIKKKASWENFPSGLGNITNKGQIEESELEERFIRSFRILGNNNEDWEFGRHNQDGIINYSLKYSKGEDVIHYHIRPQVDLGNVDGVEYHTRCDFLFICTYCKVSGKEVDALETIPKTAIYLDGYQFHASKENNRFLNDFQKRAAITRSAEYQTWTLSWEDLDRFDESFLKEKDQENRADFLEQILREDGYKDSRKLLLQSKPLGLLNVHLAQNNFERFLEVLKYPLVDSKYLKSWAFYLGMFQKKLFSPSYSPNDVEAALTQEKFDEYCKSNRTLDGLVVFSGMPKNALLNLAAVVNIQRNEVLASLSFLDTEEINKDDWTHFWTLYNLLQFYDLKDETLGTEEEKYSLEDLLGVFEEELHPYLIEIFDRGEVKNEEDEIRLNNLFEQGKVKAEAELIIHNSKQVINPNSLEDEQVFIKKGFEIIKI</sequence>
<dbReference type="PROSITE" id="PS51194">
    <property type="entry name" value="HELICASE_CTER"/>
    <property type="match status" value="1"/>
</dbReference>
<organism evidence="5 6">
    <name type="scientific">Christiangramia antarctica</name>
    <dbReference type="NCBI Taxonomy" id="2058158"/>
    <lineage>
        <taxon>Bacteria</taxon>
        <taxon>Pseudomonadati</taxon>
        <taxon>Bacteroidota</taxon>
        <taxon>Flavobacteriia</taxon>
        <taxon>Flavobacteriales</taxon>
        <taxon>Flavobacteriaceae</taxon>
        <taxon>Christiangramia</taxon>
    </lineage>
</organism>
<evidence type="ECO:0000256" key="2">
    <source>
        <dbReference type="ARBA" id="ARBA00022840"/>
    </source>
</evidence>